<dbReference type="AlphaFoldDB" id="A0A2H0UQR7"/>
<organism evidence="3 4">
    <name type="scientific">Candidatus Harrisonbacteria bacterium CG10_big_fil_rev_8_21_14_0_10_44_23</name>
    <dbReference type="NCBI Taxonomy" id="1974585"/>
    <lineage>
        <taxon>Bacteria</taxon>
        <taxon>Candidatus Harrisoniibacteriota</taxon>
    </lineage>
</organism>
<feature type="transmembrane region" description="Helical" evidence="2">
    <location>
        <begin position="55"/>
        <end position="77"/>
    </location>
</feature>
<feature type="region of interest" description="Disordered" evidence="1">
    <location>
        <begin position="106"/>
        <end position="126"/>
    </location>
</feature>
<reference evidence="4" key="1">
    <citation type="submission" date="2017-09" db="EMBL/GenBank/DDBJ databases">
        <title>Depth-based differentiation of microbial function through sediment-hosted aquifers and enrichment of novel symbionts in the deep terrestrial subsurface.</title>
        <authorList>
            <person name="Probst A.J."/>
            <person name="Ladd B."/>
            <person name="Jarett J.K."/>
            <person name="Geller-Mcgrath D.E."/>
            <person name="Sieber C.M.K."/>
            <person name="Emerson J.B."/>
            <person name="Anantharaman K."/>
            <person name="Thomas B.C."/>
            <person name="Malmstrom R."/>
            <person name="Stieglmeier M."/>
            <person name="Klingl A."/>
            <person name="Woyke T."/>
            <person name="Ryan C.M."/>
            <person name="Banfield J.F."/>
        </authorList>
    </citation>
    <scope>NUCLEOTIDE SEQUENCE [LARGE SCALE GENOMIC DNA]</scope>
</reference>
<feature type="transmembrane region" description="Helical" evidence="2">
    <location>
        <begin position="22"/>
        <end position="43"/>
    </location>
</feature>
<evidence type="ECO:0000313" key="3">
    <source>
        <dbReference type="EMBL" id="PIR88728.1"/>
    </source>
</evidence>
<proteinExistence type="predicted"/>
<dbReference type="EMBL" id="PFBB01000008">
    <property type="protein sequence ID" value="PIR88728.1"/>
    <property type="molecule type" value="Genomic_DNA"/>
</dbReference>
<keyword evidence="2" id="KW-1133">Transmembrane helix</keyword>
<sequence>MFEDLPASFVVEEAPLFVAHNLYWGLGLIVLSIIFSLLAWPGMKGLAKSGQQGRAILLWLIDAVLFISGIALITRAFPRVNPLIILSILVVLMIALIGGGSFAVKETKSETGTGSDKQKTAPETKK</sequence>
<keyword evidence="2" id="KW-0472">Membrane</keyword>
<evidence type="ECO:0000256" key="2">
    <source>
        <dbReference type="SAM" id="Phobius"/>
    </source>
</evidence>
<name>A0A2H0UQR7_9BACT</name>
<protein>
    <submittedName>
        <fullName evidence="3">Uncharacterized protein</fullName>
    </submittedName>
</protein>
<dbReference type="Proteomes" id="UP000229615">
    <property type="component" value="Unassembled WGS sequence"/>
</dbReference>
<comment type="caution">
    <text evidence="3">The sequence shown here is derived from an EMBL/GenBank/DDBJ whole genome shotgun (WGS) entry which is preliminary data.</text>
</comment>
<keyword evidence="2" id="KW-0812">Transmembrane</keyword>
<feature type="transmembrane region" description="Helical" evidence="2">
    <location>
        <begin position="83"/>
        <end position="104"/>
    </location>
</feature>
<evidence type="ECO:0000256" key="1">
    <source>
        <dbReference type="SAM" id="MobiDB-lite"/>
    </source>
</evidence>
<feature type="compositionally biased region" description="Basic and acidic residues" evidence="1">
    <location>
        <begin position="116"/>
        <end position="126"/>
    </location>
</feature>
<accession>A0A2H0UQR7</accession>
<gene>
    <name evidence="3" type="ORF">COU09_00655</name>
</gene>
<evidence type="ECO:0000313" key="4">
    <source>
        <dbReference type="Proteomes" id="UP000229615"/>
    </source>
</evidence>